<sequence>MSSKNRVWVRKNGLPPELHGFDAKGMPALLRNDRKYEPILNRARNANIEKGQKALWDRSQGGHVNDVPVQKSVILSIFANNIDRTGLDASDPRHNGGIRLTGGDKEASDRLKAKKLGSGYDALCDRNGLLEIEVKLWSQAYVDERANDKETSFRFRRPSWSGISQAELKQLHNIDAGQEQGLLSAEERLIVELDRAERLAIYRSWNSGAEVLAEVKLHLGLYIDLATEWDNFWWYRLCLQNPERTNISKVHFPFRYTKVPFWVVQQWDVLVDVLADQPHISETPMNEVKPAVIACYRLPLVWPDEVTAAFALRLYEYRNSTAASDKATEIQEWLGGIPVEIKVQQDGEDGPYVIGVSLNDRMGISSKDVRMPKPGTRVTVLGSYEEQDFSIDGTVAARDSSQMDLTMTIRAPKKRLALTFPDGFVSAHLRFVTDTTPSMRGMAAVEELALPIDRTQGVDLGALFFKSVLKITKTDSTFRFFNNEETKTQSHATVLKVMNDWSLNDSQKTAAMEALEAKAGMHLVWGASATGKSVIALAIANILSEVDLGQTMVSAPSNRAVLSNAQMLADWNKVKRPVDRIPFVIFNLEYASSDFFEVDDDEVLESDGPEPFRQAPLEVHSTTRPNLVNVTEIFDGRNYSDDDAGAQLLMKLSLVQDNGPSTGVDKYGWNVQRYQWIKQQAADSESTLHVEATQYLELSKETRREHKKRNLLEDQLSKAFAGTSGVVLCTCNSSCNKTLRTYSKFRNIITDDASLAKPSDLTIGPACYKNSVQHIILVGDPQHQPSGNSQGSNELALMGNHSLFQQLKGEDPLRYGVSRLEVRYGGDANATEWRTINASKQRKGVRATRAGESI</sequence>
<dbReference type="Proteomes" id="UP001186974">
    <property type="component" value="Unassembled WGS sequence"/>
</dbReference>
<keyword evidence="2" id="KW-1185">Reference proteome</keyword>
<proteinExistence type="predicted"/>
<reference evidence="1" key="1">
    <citation type="submission" date="2024-09" db="EMBL/GenBank/DDBJ databases">
        <title>Black Yeasts Isolated from many extreme environments.</title>
        <authorList>
            <person name="Coleine C."/>
            <person name="Stajich J.E."/>
            <person name="Selbmann L."/>
        </authorList>
    </citation>
    <scope>NUCLEOTIDE SEQUENCE</scope>
    <source>
        <strain evidence="1">CCFEE 5737</strain>
    </source>
</reference>
<organism evidence="1 2">
    <name type="scientific">Coniosporium uncinatum</name>
    <dbReference type="NCBI Taxonomy" id="93489"/>
    <lineage>
        <taxon>Eukaryota</taxon>
        <taxon>Fungi</taxon>
        <taxon>Dikarya</taxon>
        <taxon>Ascomycota</taxon>
        <taxon>Pezizomycotina</taxon>
        <taxon>Dothideomycetes</taxon>
        <taxon>Dothideomycetes incertae sedis</taxon>
        <taxon>Coniosporium</taxon>
    </lineage>
</organism>
<evidence type="ECO:0000313" key="1">
    <source>
        <dbReference type="EMBL" id="KAK3064690.1"/>
    </source>
</evidence>
<dbReference type="EMBL" id="JAWDJW010006448">
    <property type="protein sequence ID" value="KAK3064690.1"/>
    <property type="molecule type" value="Genomic_DNA"/>
</dbReference>
<protein>
    <submittedName>
        <fullName evidence="1">Uncharacterized protein</fullName>
    </submittedName>
</protein>
<accession>A0ACC3DBK3</accession>
<name>A0ACC3DBK3_9PEZI</name>
<comment type="caution">
    <text evidence="1">The sequence shown here is derived from an EMBL/GenBank/DDBJ whole genome shotgun (WGS) entry which is preliminary data.</text>
</comment>
<evidence type="ECO:0000313" key="2">
    <source>
        <dbReference type="Proteomes" id="UP001186974"/>
    </source>
</evidence>
<gene>
    <name evidence="1" type="ORF">LTS18_004852</name>
</gene>